<keyword evidence="5 9" id="KW-0863">Zinc-finger</keyword>
<accession>A0A672V4T7</accession>
<dbReference type="Ensembl" id="ENSSHBT00005026624.1">
    <property type="protein sequence ID" value="ENSSHBP00005022355.1"/>
    <property type="gene ID" value="ENSSHBG00005018844.1"/>
</dbReference>
<dbReference type="GO" id="GO:0000209">
    <property type="term" value="P:protein polyubiquitination"/>
    <property type="evidence" value="ECO:0007669"/>
    <property type="project" value="TreeGrafter"/>
</dbReference>
<dbReference type="PROSITE" id="PS50089">
    <property type="entry name" value="ZF_RING_2"/>
    <property type="match status" value="1"/>
</dbReference>
<dbReference type="PANTHER" id="PTHR46077">
    <property type="entry name" value="E3 UBIQUITIN-PROTEIN LIGASE TOPORS"/>
    <property type="match status" value="1"/>
</dbReference>
<dbReference type="Proteomes" id="UP000472266">
    <property type="component" value="Chromosome 3"/>
</dbReference>
<evidence type="ECO:0000256" key="3">
    <source>
        <dbReference type="ARBA" id="ARBA00022679"/>
    </source>
</evidence>
<dbReference type="AlphaFoldDB" id="A0A672V4T7"/>
<evidence type="ECO:0000256" key="5">
    <source>
        <dbReference type="ARBA" id="ARBA00022771"/>
    </source>
</evidence>
<keyword evidence="3" id="KW-0808">Transferase</keyword>
<evidence type="ECO:0000256" key="9">
    <source>
        <dbReference type="PROSITE-ProRule" id="PRU00175"/>
    </source>
</evidence>
<dbReference type="Gene3D" id="3.30.40.10">
    <property type="entry name" value="Zinc/RING finger domain, C3HC4 (zinc finger)"/>
    <property type="match status" value="1"/>
</dbReference>
<feature type="domain" description="RING-type" evidence="10">
    <location>
        <begin position="19"/>
        <end position="56"/>
    </location>
</feature>
<dbReference type="InterPro" id="IPR013083">
    <property type="entry name" value="Znf_RING/FYVE/PHD"/>
</dbReference>
<reference evidence="11" key="3">
    <citation type="submission" date="2025-09" db="UniProtKB">
        <authorList>
            <consortium name="Ensembl"/>
        </authorList>
    </citation>
    <scope>IDENTIFICATION</scope>
</reference>
<dbReference type="GO" id="GO:0006513">
    <property type="term" value="P:protein monoubiquitination"/>
    <property type="evidence" value="ECO:0007669"/>
    <property type="project" value="TreeGrafter"/>
</dbReference>
<dbReference type="EC" id="2.3.2.27" evidence="2"/>
<comment type="catalytic activity">
    <reaction evidence="1">
        <text>S-ubiquitinyl-[E2 ubiquitin-conjugating enzyme]-L-cysteine + [acceptor protein]-L-lysine = [E2 ubiquitin-conjugating enzyme]-L-cysteine + N(6)-ubiquitinyl-[acceptor protein]-L-lysine.</text>
        <dbReference type="EC" id="2.3.2.27"/>
    </reaction>
</comment>
<dbReference type="GO" id="GO:0008270">
    <property type="term" value="F:zinc ion binding"/>
    <property type="evidence" value="ECO:0007669"/>
    <property type="project" value="UniProtKB-KW"/>
</dbReference>
<name>A0A672V4T7_STRHB</name>
<dbReference type="PANTHER" id="PTHR46077:SF1">
    <property type="entry name" value="TOP1 BINDING ARGININE_SERINE RICH PROTEIN, E3 UBIQUITIN LIGASE"/>
    <property type="match status" value="1"/>
</dbReference>
<dbReference type="SUPFAM" id="SSF57850">
    <property type="entry name" value="RING/U-box"/>
    <property type="match status" value="1"/>
</dbReference>
<evidence type="ECO:0000256" key="4">
    <source>
        <dbReference type="ARBA" id="ARBA00022723"/>
    </source>
</evidence>
<dbReference type="Pfam" id="PF13923">
    <property type="entry name" value="zf-C3HC4_2"/>
    <property type="match status" value="1"/>
</dbReference>
<reference evidence="11 12" key="1">
    <citation type="submission" date="2019-11" db="EMBL/GenBank/DDBJ databases">
        <title>Strigops habroptila (kakapo) genome, bStrHab1, primary haplotype, v2.</title>
        <authorList>
            <person name="Jarvis E.D."/>
            <person name="Howard J."/>
            <person name="Rhie A."/>
            <person name="Phillippy A."/>
            <person name="Korlach J."/>
            <person name="Digby A."/>
            <person name="Iorns D."/>
            <person name="Eason D."/>
            <person name="Robertson B."/>
            <person name="Raemaekers T."/>
            <person name="Howe K."/>
            <person name="Lewin H."/>
            <person name="Damas J."/>
            <person name="Hastie A."/>
            <person name="Tracey A."/>
            <person name="Chow W."/>
            <person name="Fedrigo O."/>
        </authorList>
    </citation>
    <scope>NUCLEOTIDE SEQUENCE [LARGE SCALE GENOMIC DNA]</scope>
</reference>
<dbReference type="GO" id="GO:0061630">
    <property type="term" value="F:ubiquitin protein ligase activity"/>
    <property type="evidence" value="ECO:0007669"/>
    <property type="project" value="UniProtKB-EC"/>
</dbReference>
<keyword evidence="6" id="KW-0862">Zinc</keyword>
<protein>
    <recommendedName>
        <fullName evidence="2">RING-type E3 ubiquitin transferase</fullName>
        <ecNumber evidence="2">2.3.2.27</ecNumber>
    </recommendedName>
</protein>
<proteinExistence type="predicted"/>
<dbReference type="PROSITE" id="PS00518">
    <property type="entry name" value="ZF_RING_1"/>
    <property type="match status" value="1"/>
</dbReference>
<organism evidence="11 12">
    <name type="scientific">Strigops habroptila</name>
    <name type="common">Kakapo</name>
    <dbReference type="NCBI Taxonomy" id="2489341"/>
    <lineage>
        <taxon>Eukaryota</taxon>
        <taxon>Metazoa</taxon>
        <taxon>Chordata</taxon>
        <taxon>Craniata</taxon>
        <taxon>Vertebrata</taxon>
        <taxon>Euteleostomi</taxon>
        <taxon>Archelosauria</taxon>
        <taxon>Archosauria</taxon>
        <taxon>Dinosauria</taxon>
        <taxon>Saurischia</taxon>
        <taxon>Theropoda</taxon>
        <taxon>Coelurosauria</taxon>
        <taxon>Aves</taxon>
        <taxon>Neognathae</taxon>
        <taxon>Neoaves</taxon>
        <taxon>Telluraves</taxon>
        <taxon>Australaves</taxon>
        <taxon>Psittaciformes</taxon>
        <taxon>Psittacidae</taxon>
        <taxon>Strigops</taxon>
    </lineage>
</organism>
<evidence type="ECO:0000256" key="2">
    <source>
        <dbReference type="ARBA" id="ARBA00012483"/>
    </source>
</evidence>
<dbReference type="InterPro" id="IPR001841">
    <property type="entry name" value="Znf_RING"/>
</dbReference>
<dbReference type="SMART" id="SM00184">
    <property type="entry name" value="RING"/>
    <property type="match status" value="1"/>
</dbReference>
<dbReference type="OMA" id="TAYIDPC"/>
<evidence type="ECO:0000256" key="8">
    <source>
        <dbReference type="ARBA" id="ARBA00023163"/>
    </source>
</evidence>
<keyword evidence="12" id="KW-1185">Reference proteome</keyword>
<keyword evidence="4" id="KW-0479">Metal-binding</keyword>
<keyword evidence="7" id="KW-0805">Transcription regulation</keyword>
<reference evidence="11" key="2">
    <citation type="submission" date="2025-08" db="UniProtKB">
        <authorList>
            <consortium name="Ensembl"/>
        </authorList>
    </citation>
    <scope>IDENTIFICATION</scope>
</reference>
<sequence>MDSQPQPVESVAMELEDRCPICLGSWEEASYVTPCLHQFCYECILRWAETKPECPLSGMMLACRRLKPTEDPGSVASPAFGSSEHFCL</sequence>
<evidence type="ECO:0000259" key="10">
    <source>
        <dbReference type="PROSITE" id="PS50089"/>
    </source>
</evidence>
<keyword evidence="8" id="KW-0804">Transcription</keyword>
<dbReference type="GeneTree" id="ENSGT01140000282630"/>
<evidence type="ECO:0000313" key="12">
    <source>
        <dbReference type="Proteomes" id="UP000472266"/>
    </source>
</evidence>
<dbReference type="InterPro" id="IPR017907">
    <property type="entry name" value="Znf_RING_CS"/>
</dbReference>
<dbReference type="InParanoid" id="A0A672V4T7"/>
<evidence type="ECO:0000256" key="7">
    <source>
        <dbReference type="ARBA" id="ARBA00023015"/>
    </source>
</evidence>
<evidence type="ECO:0000256" key="1">
    <source>
        <dbReference type="ARBA" id="ARBA00000900"/>
    </source>
</evidence>
<evidence type="ECO:0000256" key="6">
    <source>
        <dbReference type="ARBA" id="ARBA00022833"/>
    </source>
</evidence>
<evidence type="ECO:0000313" key="11">
    <source>
        <dbReference type="Ensembl" id="ENSSHBP00005022355.1"/>
    </source>
</evidence>